<sequence>MPPLRNPFDVVNLSVLEEIVGYREKAAESKAIPIGTEKMPKRDRMAHLKSMAPEERAKLLATMGRKVLETL</sequence>
<evidence type="ECO:0000313" key="1">
    <source>
        <dbReference type="EMBL" id="KKN40163.1"/>
    </source>
</evidence>
<protein>
    <submittedName>
        <fullName evidence="1">Uncharacterized protein</fullName>
    </submittedName>
</protein>
<dbReference type="AlphaFoldDB" id="A0A0F9TFD2"/>
<gene>
    <name evidence="1" type="ORF">LCGC14_0735950</name>
</gene>
<name>A0A0F9TFD2_9ZZZZ</name>
<dbReference type="EMBL" id="LAZR01001720">
    <property type="protein sequence ID" value="KKN40163.1"/>
    <property type="molecule type" value="Genomic_DNA"/>
</dbReference>
<reference evidence="1" key="1">
    <citation type="journal article" date="2015" name="Nature">
        <title>Complex archaea that bridge the gap between prokaryotes and eukaryotes.</title>
        <authorList>
            <person name="Spang A."/>
            <person name="Saw J.H."/>
            <person name="Jorgensen S.L."/>
            <person name="Zaremba-Niedzwiedzka K."/>
            <person name="Martijn J."/>
            <person name="Lind A.E."/>
            <person name="van Eijk R."/>
            <person name="Schleper C."/>
            <person name="Guy L."/>
            <person name="Ettema T.J."/>
        </authorList>
    </citation>
    <scope>NUCLEOTIDE SEQUENCE</scope>
</reference>
<proteinExistence type="predicted"/>
<organism evidence="1">
    <name type="scientific">marine sediment metagenome</name>
    <dbReference type="NCBI Taxonomy" id="412755"/>
    <lineage>
        <taxon>unclassified sequences</taxon>
        <taxon>metagenomes</taxon>
        <taxon>ecological metagenomes</taxon>
    </lineage>
</organism>
<comment type="caution">
    <text evidence="1">The sequence shown here is derived from an EMBL/GenBank/DDBJ whole genome shotgun (WGS) entry which is preliminary data.</text>
</comment>
<accession>A0A0F9TFD2</accession>